<dbReference type="SUPFAM" id="SSF52499">
    <property type="entry name" value="Isochorismatase-like hydrolases"/>
    <property type="match status" value="1"/>
</dbReference>
<dbReference type="EMBL" id="FOXX01000003">
    <property type="protein sequence ID" value="SFQ47677.1"/>
    <property type="molecule type" value="Genomic_DNA"/>
</dbReference>
<proteinExistence type="inferred from homology"/>
<dbReference type="PANTHER" id="PTHR11080:SF2">
    <property type="entry name" value="LD05707P"/>
    <property type="match status" value="1"/>
</dbReference>
<evidence type="ECO:0000313" key="4">
    <source>
        <dbReference type="Proteomes" id="UP000182762"/>
    </source>
</evidence>
<evidence type="ECO:0000256" key="1">
    <source>
        <dbReference type="ARBA" id="ARBA00006336"/>
    </source>
</evidence>
<keyword evidence="2" id="KW-0378">Hydrolase</keyword>
<accession>A0A1I5YV06</accession>
<dbReference type="PANTHER" id="PTHR11080">
    <property type="entry name" value="PYRAZINAMIDASE/NICOTINAMIDASE"/>
    <property type="match status" value="1"/>
</dbReference>
<evidence type="ECO:0000313" key="3">
    <source>
        <dbReference type="EMBL" id="SFQ47677.1"/>
    </source>
</evidence>
<dbReference type="RefSeq" id="WP_061805204.1">
    <property type="nucleotide sequence ID" value="NZ_FOXX01000003.1"/>
</dbReference>
<comment type="caution">
    <text evidence="3">The sequence shown here is derived from an EMBL/GenBank/DDBJ whole genome shotgun (WGS) entry which is preliminary data.</text>
</comment>
<protein>
    <submittedName>
        <fullName evidence="3">Nicotinamidase-related amidase</fullName>
    </submittedName>
</protein>
<dbReference type="GeneID" id="93710265"/>
<dbReference type="InterPro" id="IPR052347">
    <property type="entry name" value="Isochorismatase_Nicotinamidase"/>
</dbReference>
<comment type="similarity">
    <text evidence="1">Belongs to the isochorismatase family.</text>
</comment>
<keyword evidence="4" id="KW-1185">Reference proteome</keyword>
<evidence type="ECO:0000256" key="2">
    <source>
        <dbReference type="ARBA" id="ARBA00022801"/>
    </source>
</evidence>
<dbReference type="Gene3D" id="3.40.50.850">
    <property type="entry name" value="Isochorismatase-like"/>
    <property type="match status" value="1"/>
</dbReference>
<name>A0A1I5YV06_9BACI</name>
<dbReference type="Proteomes" id="UP000182762">
    <property type="component" value="Unassembled WGS sequence"/>
</dbReference>
<dbReference type="InterPro" id="IPR036380">
    <property type="entry name" value="Isochorismatase-like_sf"/>
</dbReference>
<reference evidence="3 4" key="1">
    <citation type="submission" date="2016-10" db="EMBL/GenBank/DDBJ databases">
        <authorList>
            <person name="Varghese N."/>
            <person name="Submissions S."/>
        </authorList>
    </citation>
    <scope>NUCLEOTIDE SEQUENCE [LARGE SCALE GENOMIC DNA]</scope>
    <source>
        <strain evidence="3 4">DSM 13796</strain>
    </source>
</reference>
<organism evidence="3 4">
    <name type="scientific">Priestia endophytica DSM 13796</name>
    <dbReference type="NCBI Taxonomy" id="1121089"/>
    <lineage>
        <taxon>Bacteria</taxon>
        <taxon>Bacillati</taxon>
        <taxon>Bacillota</taxon>
        <taxon>Bacilli</taxon>
        <taxon>Bacillales</taxon>
        <taxon>Bacillaceae</taxon>
        <taxon>Priestia</taxon>
    </lineage>
</organism>
<sequence>MRKVPFEHIVEIEKIGKKNEKKLGDVLTLSSKEKLPIEERRKKVLFIGIDYQYDFMEDGALPVLGSHKDVENVTRFIYENLEKITNISVSLDTHEPSQIFHECWWENEQGEHPQPFTIITAEDVLTNKWKPLYEREKSLKYVQNLEKYGKKQLCIWNYHCIKGTEGASLEGQFANMIHYHSSVHKTPIEKIVKGENPLSEMYGIIKSEHAEKDDTNYSFLNHLKEYDRIIIAGEAKSHCVLESIKQITHYYRNDYNLTSNIIVLQDCMSSIQGFEEETEKEYAHLARTHGIKLMNWKDVRL</sequence>
<gene>
    <name evidence="3" type="ORF">SAMN02745910_01564</name>
</gene>